<gene>
    <name evidence="2" type="ORF">LADA_0F06436G</name>
</gene>
<dbReference type="PANTHER" id="PTHR10285">
    <property type="entry name" value="URIDINE KINASE"/>
    <property type="match status" value="1"/>
</dbReference>
<protein>
    <submittedName>
        <fullName evidence="2">LADA_0F06436g1_1</fullName>
    </submittedName>
</protein>
<dbReference type="Gene3D" id="3.40.50.300">
    <property type="entry name" value="P-loop containing nucleotide triphosphate hydrolases"/>
    <property type="match status" value="1"/>
</dbReference>
<reference evidence="2 3" key="1">
    <citation type="submission" date="2016-03" db="EMBL/GenBank/DDBJ databases">
        <authorList>
            <person name="Devillers H."/>
        </authorList>
    </citation>
    <scope>NUCLEOTIDE SEQUENCE [LARGE SCALE GENOMIC DNA]</scope>
    <source>
        <strain evidence="2">CBS 10888</strain>
    </source>
</reference>
<keyword evidence="3" id="KW-1185">Reference proteome</keyword>
<dbReference type="GO" id="GO:0005524">
    <property type="term" value="F:ATP binding"/>
    <property type="evidence" value="ECO:0007669"/>
    <property type="project" value="InterPro"/>
</dbReference>
<accession>A0A1G4JJZ9</accession>
<dbReference type="OrthoDB" id="6362633at2759"/>
<organism evidence="2 3">
    <name type="scientific">Lachancea dasiensis</name>
    <dbReference type="NCBI Taxonomy" id="1072105"/>
    <lineage>
        <taxon>Eukaryota</taxon>
        <taxon>Fungi</taxon>
        <taxon>Dikarya</taxon>
        <taxon>Ascomycota</taxon>
        <taxon>Saccharomycotina</taxon>
        <taxon>Saccharomycetes</taxon>
        <taxon>Saccharomycetales</taxon>
        <taxon>Saccharomycetaceae</taxon>
        <taxon>Lachancea</taxon>
    </lineage>
</organism>
<dbReference type="InterPro" id="IPR011704">
    <property type="entry name" value="ATPase_dyneun-rel_AAA"/>
</dbReference>
<dbReference type="AlphaFoldDB" id="A0A1G4JJZ9"/>
<dbReference type="InterPro" id="IPR027417">
    <property type="entry name" value="P-loop_NTPase"/>
</dbReference>
<evidence type="ECO:0000313" key="3">
    <source>
        <dbReference type="Proteomes" id="UP000190274"/>
    </source>
</evidence>
<dbReference type="SUPFAM" id="SSF52540">
    <property type="entry name" value="P-loop containing nucleoside triphosphate hydrolases"/>
    <property type="match status" value="1"/>
</dbReference>
<feature type="domain" description="ATPase dynein-related AAA" evidence="1">
    <location>
        <begin position="51"/>
        <end position="97"/>
    </location>
</feature>
<dbReference type="Proteomes" id="UP000190274">
    <property type="component" value="Chromosome F"/>
</dbReference>
<name>A0A1G4JJZ9_9SACH</name>
<proteinExistence type="predicted"/>
<sequence length="368" mass="41421">MKLLSTSRCAERKHKTCPMAAIPETIDPSRLADNVLEYLSEHIETHYRIAVLIVGPPGSGKSTVSAQLCNELNARYQEYFGSKNTRKAQLLQTFDATSQRDFLCRNIPVFSAEDTQKAIGPSFDHIEDLKFKPHRFQNIANDSEIIVSRGGLSNSIRIAASGPRSMAEGGQLAQIVPMDGFHLSREHLDHFSNPQEAHNRRGSPETFDSNNCLQLCRILAESCQITPPVQAKWEGELFDKINSSFSDTVPSIYIPGFDHALKDPTMDEHCVDASTRIIVIEGLYLLLNEENWKDIYPAFKKTNAVLVWKLDLPVDELERRVAKRHVESGLAPTLESGINRFRENDFMNAIKIREQSIEADDILTLSNI</sequence>
<dbReference type="Pfam" id="PF07728">
    <property type="entry name" value="AAA_5"/>
    <property type="match status" value="1"/>
</dbReference>
<dbReference type="GO" id="GO:0016887">
    <property type="term" value="F:ATP hydrolysis activity"/>
    <property type="evidence" value="ECO:0007669"/>
    <property type="project" value="EnsemblFungi"/>
</dbReference>
<evidence type="ECO:0000259" key="1">
    <source>
        <dbReference type="Pfam" id="PF07728"/>
    </source>
</evidence>
<dbReference type="EMBL" id="LT598458">
    <property type="protein sequence ID" value="SCU90790.1"/>
    <property type="molecule type" value="Genomic_DNA"/>
</dbReference>
<dbReference type="STRING" id="1266660.A0A1G4JJZ9"/>
<evidence type="ECO:0000313" key="2">
    <source>
        <dbReference type="EMBL" id="SCU90790.1"/>
    </source>
</evidence>